<dbReference type="Proteomes" id="UP000305517">
    <property type="component" value="Unassembled WGS sequence"/>
</dbReference>
<dbReference type="OrthoDB" id="952827at2"/>
<dbReference type="EMBL" id="VAJM01000002">
    <property type="protein sequence ID" value="TLM95255.1"/>
    <property type="molecule type" value="Genomic_DNA"/>
</dbReference>
<dbReference type="RefSeq" id="WP_138075755.1">
    <property type="nucleotide sequence ID" value="NZ_VAJM01000002.1"/>
</dbReference>
<organism evidence="2 3">
    <name type="scientific">Hymenobacter jeollabukensis</name>
    <dbReference type="NCBI Taxonomy" id="2025313"/>
    <lineage>
        <taxon>Bacteria</taxon>
        <taxon>Pseudomonadati</taxon>
        <taxon>Bacteroidota</taxon>
        <taxon>Cytophagia</taxon>
        <taxon>Cytophagales</taxon>
        <taxon>Hymenobacteraceae</taxon>
        <taxon>Hymenobacter</taxon>
    </lineage>
</organism>
<dbReference type="GO" id="GO:0016740">
    <property type="term" value="F:transferase activity"/>
    <property type="evidence" value="ECO:0007669"/>
    <property type="project" value="UniProtKB-KW"/>
</dbReference>
<comment type="caution">
    <text evidence="2">The sequence shown here is derived from an EMBL/GenBank/DDBJ whole genome shotgun (WGS) entry which is preliminary data.</text>
</comment>
<dbReference type="Pfam" id="PF00535">
    <property type="entry name" value="Glycos_transf_2"/>
    <property type="match status" value="1"/>
</dbReference>
<dbReference type="GO" id="GO:0006487">
    <property type="term" value="P:protein N-linked glycosylation"/>
    <property type="evidence" value="ECO:0007669"/>
    <property type="project" value="TreeGrafter"/>
</dbReference>
<dbReference type="InterPro" id="IPR029044">
    <property type="entry name" value="Nucleotide-diphossugar_trans"/>
</dbReference>
<keyword evidence="3" id="KW-1185">Reference proteome</keyword>
<dbReference type="AlphaFoldDB" id="A0A5R8WV08"/>
<sequence>MPAALALVLPCYNPPAQWAENVLRSLQRLQQTLPPDTPVHLYLVNDGSTRGVSEADLQLLREVLPAEAFTYLSYAVNRGKGHALRTGVQQVQEALCLFTDIDFPYEETSMATLYQALHSQRCDLAVGVRDDAYYAQVPAARRRVSRLLRRLTRTLLRLPIDDTQCGLKGFNAKGRALFLQTTTDRYLFDLELLLLASRQPSVRTEPVPVALKPGVVLSPLNMRVLLTESRNLLRLLRR</sequence>
<evidence type="ECO:0000259" key="1">
    <source>
        <dbReference type="Pfam" id="PF00535"/>
    </source>
</evidence>
<dbReference type="SUPFAM" id="SSF53448">
    <property type="entry name" value="Nucleotide-diphospho-sugar transferases"/>
    <property type="match status" value="1"/>
</dbReference>
<protein>
    <submittedName>
        <fullName evidence="2">Glycosyltransferase</fullName>
    </submittedName>
</protein>
<proteinExistence type="predicted"/>
<feature type="domain" description="Glycosyltransferase 2-like" evidence="1">
    <location>
        <begin position="8"/>
        <end position="170"/>
    </location>
</feature>
<reference evidence="2 3" key="1">
    <citation type="submission" date="2019-05" db="EMBL/GenBank/DDBJ databases">
        <title>Hymenobacter edaphi sp. nov., isolated from abandoned arsenic-contaminated farmland soil.</title>
        <authorList>
            <person name="Nie L."/>
        </authorList>
    </citation>
    <scope>NUCLEOTIDE SEQUENCE [LARGE SCALE GENOMIC DNA]</scope>
    <source>
        <strain evidence="2 3">1-3-3-8</strain>
    </source>
</reference>
<accession>A0A5R8WV08</accession>
<dbReference type="PANTHER" id="PTHR10859:SF91">
    <property type="entry name" value="DOLICHYL-PHOSPHATE BETA-GLUCOSYLTRANSFERASE"/>
    <property type="match status" value="1"/>
</dbReference>
<gene>
    <name evidence="2" type="ORF">FDY95_05565</name>
</gene>
<evidence type="ECO:0000313" key="3">
    <source>
        <dbReference type="Proteomes" id="UP000305517"/>
    </source>
</evidence>
<dbReference type="InterPro" id="IPR001173">
    <property type="entry name" value="Glyco_trans_2-like"/>
</dbReference>
<evidence type="ECO:0000313" key="2">
    <source>
        <dbReference type="EMBL" id="TLM95255.1"/>
    </source>
</evidence>
<dbReference type="PANTHER" id="PTHR10859">
    <property type="entry name" value="GLYCOSYL TRANSFERASE"/>
    <property type="match status" value="1"/>
</dbReference>
<keyword evidence="2" id="KW-0808">Transferase</keyword>
<dbReference type="Gene3D" id="3.90.550.10">
    <property type="entry name" value="Spore Coat Polysaccharide Biosynthesis Protein SpsA, Chain A"/>
    <property type="match status" value="1"/>
</dbReference>
<name>A0A5R8WV08_9BACT</name>